<dbReference type="AlphaFoldDB" id="A0A1F7X6B5"/>
<comment type="caution">
    <text evidence="1">The sequence shown here is derived from an EMBL/GenBank/DDBJ whole genome shotgun (WGS) entry which is preliminary data.</text>
</comment>
<dbReference type="Proteomes" id="UP000176939">
    <property type="component" value="Unassembled WGS sequence"/>
</dbReference>
<evidence type="ECO:0000313" key="1">
    <source>
        <dbReference type="EMBL" id="OGM10521.1"/>
    </source>
</evidence>
<accession>A0A1F7X6B5</accession>
<dbReference type="EMBL" id="MGFQ01000007">
    <property type="protein sequence ID" value="OGM10521.1"/>
    <property type="molecule type" value="Genomic_DNA"/>
</dbReference>
<proteinExistence type="predicted"/>
<sequence length="114" mass="13275">MKYVVIEKAENPEGSYYVDFDKTLAYHRTEWGADKTGKPIPKMMARVKRWLEQGKKVKIFTARATNTKMKKEIQDWLEDNGLPRLEVTNVKGTDVIEIYDDRARQVKPNTGEVK</sequence>
<name>A0A1F7X6B5_9BACT</name>
<evidence type="ECO:0000313" key="2">
    <source>
        <dbReference type="Proteomes" id="UP000176939"/>
    </source>
</evidence>
<dbReference type="InterPro" id="IPR036412">
    <property type="entry name" value="HAD-like_sf"/>
</dbReference>
<protein>
    <recommendedName>
        <fullName evidence="3">FCP1 homology domain-containing protein</fullName>
    </recommendedName>
</protein>
<dbReference type="Gene3D" id="3.40.50.1000">
    <property type="entry name" value="HAD superfamily/HAD-like"/>
    <property type="match status" value="1"/>
</dbReference>
<dbReference type="SUPFAM" id="SSF56784">
    <property type="entry name" value="HAD-like"/>
    <property type="match status" value="1"/>
</dbReference>
<evidence type="ECO:0008006" key="3">
    <source>
        <dbReference type="Google" id="ProtNLM"/>
    </source>
</evidence>
<gene>
    <name evidence="1" type="ORF">A2Z67_02815</name>
</gene>
<reference evidence="1 2" key="1">
    <citation type="journal article" date="2016" name="Nat. Commun.">
        <title>Thousands of microbial genomes shed light on interconnected biogeochemical processes in an aquifer system.</title>
        <authorList>
            <person name="Anantharaman K."/>
            <person name="Brown C.T."/>
            <person name="Hug L.A."/>
            <person name="Sharon I."/>
            <person name="Castelle C.J."/>
            <person name="Probst A.J."/>
            <person name="Thomas B.C."/>
            <person name="Singh A."/>
            <person name="Wilkins M.J."/>
            <person name="Karaoz U."/>
            <person name="Brodie E.L."/>
            <person name="Williams K.H."/>
            <person name="Hubbard S.S."/>
            <person name="Banfield J.F."/>
        </authorList>
    </citation>
    <scope>NUCLEOTIDE SEQUENCE [LARGE SCALE GENOMIC DNA]</scope>
</reference>
<organism evidence="1 2">
    <name type="scientific">Candidatus Woesebacteria bacterium RBG_13_36_22</name>
    <dbReference type="NCBI Taxonomy" id="1802478"/>
    <lineage>
        <taxon>Bacteria</taxon>
        <taxon>Candidatus Woeseibacteriota</taxon>
    </lineage>
</organism>
<dbReference type="InterPro" id="IPR023214">
    <property type="entry name" value="HAD_sf"/>
</dbReference>